<accession>A0A1B6JWT4</accession>
<gene>
    <name evidence="1" type="ORF">g.56141</name>
</gene>
<feature type="non-terminal residue" evidence="1">
    <location>
        <position position="120"/>
    </location>
</feature>
<protein>
    <submittedName>
        <fullName evidence="1">Uncharacterized protein</fullName>
    </submittedName>
</protein>
<proteinExistence type="predicted"/>
<feature type="non-terminal residue" evidence="1">
    <location>
        <position position="1"/>
    </location>
</feature>
<organism evidence="1">
    <name type="scientific">Homalodisca liturata</name>
    <dbReference type="NCBI Taxonomy" id="320908"/>
    <lineage>
        <taxon>Eukaryota</taxon>
        <taxon>Metazoa</taxon>
        <taxon>Ecdysozoa</taxon>
        <taxon>Arthropoda</taxon>
        <taxon>Hexapoda</taxon>
        <taxon>Insecta</taxon>
        <taxon>Pterygota</taxon>
        <taxon>Neoptera</taxon>
        <taxon>Paraneoptera</taxon>
        <taxon>Hemiptera</taxon>
        <taxon>Auchenorrhyncha</taxon>
        <taxon>Membracoidea</taxon>
        <taxon>Cicadellidae</taxon>
        <taxon>Cicadellinae</taxon>
        <taxon>Proconiini</taxon>
        <taxon>Homalodisca</taxon>
    </lineage>
</organism>
<name>A0A1B6JWT4_9HEMI</name>
<dbReference type="EMBL" id="GECU01004025">
    <property type="protein sequence ID" value="JAT03682.1"/>
    <property type="molecule type" value="Transcribed_RNA"/>
</dbReference>
<sequence>YWKMRRPLQDFGRKYKNHDGLSNSCTLSNEGTVTKSQSTDSASTLDACPSITDLNESSTLKDCNGYEHSASLKGLSLSSLNECSNISGYTVTDLNKSSYENMYTLTKSYDNLKSSRQNGL</sequence>
<dbReference type="AlphaFoldDB" id="A0A1B6JWT4"/>
<evidence type="ECO:0000313" key="1">
    <source>
        <dbReference type="EMBL" id="JAT03682.1"/>
    </source>
</evidence>
<reference evidence="1" key="1">
    <citation type="submission" date="2015-11" db="EMBL/GenBank/DDBJ databases">
        <title>De novo transcriptome assembly of four potential Pierce s Disease insect vectors from Arizona vineyards.</title>
        <authorList>
            <person name="Tassone E.E."/>
        </authorList>
    </citation>
    <scope>NUCLEOTIDE SEQUENCE</scope>
</reference>